<protein>
    <recommendedName>
        <fullName evidence="3">N-acetyltransferase domain-containing protein</fullName>
    </recommendedName>
</protein>
<organism evidence="4 5">
    <name type="scientific">Pilimelia columellifera subsp. columellifera</name>
    <dbReference type="NCBI Taxonomy" id="706583"/>
    <lineage>
        <taxon>Bacteria</taxon>
        <taxon>Bacillati</taxon>
        <taxon>Actinomycetota</taxon>
        <taxon>Actinomycetes</taxon>
        <taxon>Micromonosporales</taxon>
        <taxon>Micromonosporaceae</taxon>
        <taxon>Pilimelia</taxon>
    </lineage>
</organism>
<sequence>MTLPDGWTTRRPTLDDIAAILAVVHASDIASVGYPDFGADEVEEVLRAPNFDPAADSWLAVDPAGEVVAWAYLENPHGADRENVEVYVHPEHGVPAQPPLLDLLLGRVVERAAAAGREQVRVRAGAIPTELRYIALLRSAGFAFVKRYARMARPLTAADARLPDPPPGVLIRPLRSVDDADLRTFFTILDAAFQDTPDYLPQTYQRWRERLAVIAAPEWDEWLVAEVDGVAVGIVQSASDKTTNAGPGPSDGDARSEGWVRNLAVLREHRGRGVGRALLRHAFAIYAAKGRAWAGLGVDLTNPTRAYDLYTSVGMSASYEADIYERTVSAAG</sequence>
<dbReference type="PANTHER" id="PTHR43877">
    <property type="entry name" value="AMINOALKYLPHOSPHONATE N-ACETYLTRANSFERASE-RELATED-RELATED"/>
    <property type="match status" value="1"/>
</dbReference>
<dbReference type="CDD" id="cd04301">
    <property type="entry name" value="NAT_SF"/>
    <property type="match status" value="1"/>
</dbReference>
<comment type="caution">
    <text evidence="4">The sequence shown here is derived from an EMBL/GenBank/DDBJ whole genome shotgun (WGS) entry which is preliminary data.</text>
</comment>
<reference evidence="4 5" key="1">
    <citation type="journal article" date="2019" name="Int. J. Syst. Evol. Microbiol.">
        <title>The Global Catalogue of Microorganisms (GCM) 10K type strain sequencing project: providing services to taxonomists for standard genome sequencing and annotation.</title>
        <authorList>
            <consortium name="The Broad Institute Genomics Platform"/>
            <consortium name="The Broad Institute Genome Sequencing Center for Infectious Disease"/>
            <person name="Wu L."/>
            <person name="Ma J."/>
        </authorList>
    </citation>
    <scope>NUCLEOTIDE SEQUENCE [LARGE SCALE GENOMIC DNA]</scope>
    <source>
        <strain evidence="4 5">JCM 3367</strain>
    </source>
</reference>
<dbReference type="InterPro" id="IPR000182">
    <property type="entry name" value="GNAT_dom"/>
</dbReference>
<dbReference type="PROSITE" id="PS51186">
    <property type="entry name" value="GNAT"/>
    <property type="match status" value="1"/>
</dbReference>
<dbReference type="SUPFAM" id="SSF55729">
    <property type="entry name" value="Acyl-CoA N-acyltransferases (Nat)"/>
    <property type="match status" value="2"/>
</dbReference>
<dbReference type="RefSeq" id="WP_344172112.1">
    <property type="nucleotide sequence ID" value="NZ_BAAARY010000009.1"/>
</dbReference>
<evidence type="ECO:0000313" key="4">
    <source>
        <dbReference type="EMBL" id="GAA2523973.1"/>
    </source>
</evidence>
<dbReference type="Pfam" id="PF13508">
    <property type="entry name" value="Acetyltransf_7"/>
    <property type="match status" value="1"/>
</dbReference>
<dbReference type="Proteomes" id="UP001499978">
    <property type="component" value="Unassembled WGS sequence"/>
</dbReference>
<proteinExistence type="predicted"/>
<evidence type="ECO:0000259" key="3">
    <source>
        <dbReference type="PROSITE" id="PS51186"/>
    </source>
</evidence>
<dbReference type="PANTHER" id="PTHR43877:SF2">
    <property type="entry name" value="AMINOALKYLPHOSPHONATE N-ACETYLTRANSFERASE-RELATED"/>
    <property type="match status" value="1"/>
</dbReference>
<feature type="domain" description="N-acetyltransferase" evidence="3">
    <location>
        <begin position="169"/>
        <end position="332"/>
    </location>
</feature>
<dbReference type="InterPro" id="IPR016181">
    <property type="entry name" value="Acyl_CoA_acyltransferase"/>
</dbReference>
<evidence type="ECO:0000256" key="1">
    <source>
        <dbReference type="ARBA" id="ARBA00022679"/>
    </source>
</evidence>
<evidence type="ECO:0000256" key="2">
    <source>
        <dbReference type="ARBA" id="ARBA00023315"/>
    </source>
</evidence>
<dbReference type="InterPro" id="IPR050832">
    <property type="entry name" value="Bact_Acetyltransf"/>
</dbReference>
<dbReference type="Gene3D" id="3.40.630.30">
    <property type="match status" value="1"/>
</dbReference>
<keyword evidence="1" id="KW-0808">Transferase</keyword>
<evidence type="ECO:0000313" key="5">
    <source>
        <dbReference type="Proteomes" id="UP001499978"/>
    </source>
</evidence>
<name>A0ABN3NJD1_9ACTN</name>
<keyword evidence="2" id="KW-0012">Acyltransferase</keyword>
<gene>
    <name evidence="4" type="ORF">GCM10010201_23070</name>
</gene>
<keyword evidence="5" id="KW-1185">Reference proteome</keyword>
<dbReference type="EMBL" id="BAAARY010000009">
    <property type="protein sequence ID" value="GAA2523973.1"/>
    <property type="molecule type" value="Genomic_DNA"/>
</dbReference>
<accession>A0ABN3NJD1</accession>